<keyword evidence="4 7" id="KW-0574">Periplasm</keyword>
<reference evidence="11 12" key="1">
    <citation type="journal article" date="2017" name="Nat. Microbiol.">
        <title>Natural product diversity associated with the nematode symbionts Photorhabdus and Xenorhabdus.</title>
        <authorList>
            <person name="Tobias N.J."/>
            <person name="Wolff H."/>
            <person name="Djahanschiri B."/>
            <person name="Grundmann F."/>
            <person name="Kronenwerth M."/>
            <person name="Shi Y.M."/>
            <person name="Simonyi S."/>
            <person name="Grun P."/>
            <person name="Shapiro-Ilan D."/>
            <person name="Pidot S.J."/>
            <person name="Stinear T.P."/>
            <person name="Ebersberger I."/>
            <person name="Bode H.B."/>
        </authorList>
    </citation>
    <scope>NUCLEOTIDE SEQUENCE [LARGE SCALE GENOMIC DNA]</scope>
    <source>
        <strain evidence="11 12">DSM 17904</strain>
    </source>
</reference>
<dbReference type="PIRSF" id="PIRSF001488">
    <property type="entry name" value="Tdi_protein"/>
    <property type="match status" value="1"/>
</dbReference>
<dbReference type="NCBIfam" id="NF008198">
    <property type="entry name" value="PRK10954.1"/>
    <property type="match status" value="1"/>
</dbReference>
<dbReference type="GO" id="GO:0042597">
    <property type="term" value="C:periplasmic space"/>
    <property type="evidence" value="ECO:0007669"/>
    <property type="project" value="UniProtKB-SubCell"/>
</dbReference>
<proteinExistence type="inferred from homology"/>
<protein>
    <recommendedName>
        <fullName evidence="7">Thiol:disulfide interchange protein</fullName>
    </recommendedName>
</protein>
<keyword evidence="12" id="KW-1185">Reference proteome</keyword>
<dbReference type="PROSITE" id="PS00194">
    <property type="entry name" value="THIOREDOXIN_1"/>
    <property type="match status" value="1"/>
</dbReference>
<evidence type="ECO:0000256" key="8">
    <source>
        <dbReference type="PIRSR" id="PIRSR001488-1"/>
    </source>
</evidence>
<comment type="subcellular location">
    <subcellularLocation>
        <location evidence="1 7">Periplasm</location>
    </subcellularLocation>
</comment>
<evidence type="ECO:0000256" key="6">
    <source>
        <dbReference type="ARBA" id="ARBA00023284"/>
    </source>
</evidence>
<dbReference type="CDD" id="cd03019">
    <property type="entry name" value="DsbA_DsbA"/>
    <property type="match status" value="1"/>
</dbReference>
<evidence type="ECO:0000313" key="12">
    <source>
        <dbReference type="Proteomes" id="UP000222366"/>
    </source>
</evidence>
<keyword evidence="6" id="KW-0676">Redox-active center</keyword>
<dbReference type="InterPro" id="IPR017937">
    <property type="entry name" value="Thioredoxin_CS"/>
</dbReference>
<dbReference type="Pfam" id="PF01323">
    <property type="entry name" value="DSBA"/>
    <property type="match status" value="1"/>
</dbReference>
<dbReference type="InterPro" id="IPR001853">
    <property type="entry name" value="DSBA-like_thioredoxin_dom"/>
</dbReference>
<dbReference type="EMBL" id="NJAJ01000021">
    <property type="protein sequence ID" value="PHM65011.1"/>
    <property type="molecule type" value="Genomic_DNA"/>
</dbReference>
<feature type="signal peptide" evidence="9">
    <location>
        <begin position="1"/>
        <end position="19"/>
    </location>
</feature>
<dbReference type="Proteomes" id="UP000222366">
    <property type="component" value="Unassembled WGS sequence"/>
</dbReference>
<dbReference type="InterPro" id="IPR050824">
    <property type="entry name" value="Thiol_disulfide_DsbA"/>
</dbReference>
<evidence type="ECO:0000256" key="9">
    <source>
        <dbReference type="SAM" id="SignalP"/>
    </source>
</evidence>
<dbReference type="RefSeq" id="WP_099125222.1">
    <property type="nucleotide sequence ID" value="NZ_CAWNRH010000095.1"/>
</dbReference>
<evidence type="ECO:0000259" key="10">
    <source>
        <dbReference type="PROSITE" id="PS51352"/>
    </source>
</evidence>
<comment type="caution">
    <text evidence="11">The sequence shown here is derived from an EMBL/GenBank/DDBJ whole genome shotgun (WGS) entry which is preliminary data.</text>
</comment>
<evidence type="ECO:0000256" key="2">
    <source>
        <dbReference type="ARBA" id="ARBA00005791"/>
    </source>
</evidence>
<evidence type="ECO:0000256" key="1">
    <source>
        <dbReference type="ARBA" id="ARBA00004418"/>
    </source>
</evidence>
<feature type="disulfide bond" description="Redox-active" evidence="8">
    <location>
        <begin position="49"/>
        <end position="52"/>
    </location>
</feature>
<evidence type="ECO:0000256" key="5">
    <source>
        <dbReference type="ARBA" id="ARBA00023157"/>
    </source>
</evidence>
<dbReference type="GO" id="GO:0016853">
    <property type="term" value="F:isomerase activity"/>
    <property type="evidence" value="ECO:0007669"/>
    <property type="project" value="UniProtKB-KW"/>
</dbReference>
<feature type="domain" description="Thioredoxin" evidence="10">
    <location>
        <begin position="8"/>
        <end position="149"/>
    </location>
</feature>
<evidence type="ECO:0000256" key="7">
    <source>
        <dbReference type="PIRNR" id="PIRNR001488"/>
    </source>
</evidence>
<evidence type="ECO:0000256" key="3">
    <source>
        <dbReference type="ARBA" id="ARBA00022729"/>
    </source>
</evidence>
<dbReference type="InterPro" id="IPR013766">
    <property type="entry name" value="Thioredoxin_domain"/>
</dbReference>
<dbReference type="SUPFAM" id="SSF52833">
    <property type="entry name" value="Thioredoxin-like"/>
    <property type="match status" value="1"/>
</dbReference>
<dbReference type="PANTHER" id="PTHR35891">
    <property type="entry name" value="THIOL:DISULFIDE INTERCHANGE PROTEIN DSBA"/>
    <property type="match status" value="1"/>
</dbReference>
<feature type="chain" id="PRO_5013152598" description="Thiol:disulfide interchange protein" evidence="9">
    <location>
        <begin position="20"/>
        <end position="207"/>
    </location>
</feature>
<keyword evidence="5 7" id="KW-1015">Disulfide bond</keyword>
<organism evidence="11 12">
    <name type="scientific">Xenorhabdus stockiae</name>
    <dbReference type="NCBI Taxonomy" id="351614"/>
    <lineage>
        <taxon>Bacteria</taxon>
        <taxon>Pseudomonadati</taxon>
        <taxon>Pseudomonadota</taxon>
        <taxon>Gammaproteobacteria</taxon>
        <taxon>Enterobacterales</taxon>
        <taxon>Morganellaceae</taxon>
        <taxon>Xenorhabdus</taxon>
    </lineage>
</organism>
<gene>
    <name evidence="11" type="ORF">Xsto_02473</name>
</gene>
<sequence length="207" mass="23122">MKKFWFALVGVFMAFNASASDFSEGKQYVELKKVVADQPQVVEFFSFYCPHCYQFENIFHVPGTIAKNLPEGVTHERYHVDFLGPLGKDLTDAWAVAIVLKAQDKVLPVLFDGIQKTQTINTKADIRNAFIKAGISGEDYDAALNSFIVKSVASKERQAAQDFQLQGVPATFVLGKYMINNGGIETKSVQDYAKKFSDVVNYLVTKK</sequence>
<name>A0A2D0KNJ5_9GAMM</name>
<dbReference type="InterPro" id="IPR023205">
    <property type="entry name" value="DsbA/DsbL"/>
</dbReference>
<dbReference type="PROSITE" id="PS51352">
    <property type="entry name" value="THIOREDOXIN_2"/>
    <property type="match status" value="1"/>
</dbReference>
<dbReference type="GO" id="GO:0015036">
    <property type="term" value="F:disulfide oxidoreductase activity"/>
    <property type="evidence" value="ECO:0007669"/>
    <property type="project" value="UniProtKB-ARBA"/>
</dbReference>
<comment type="similarity">
    <text evidence="2">Belongs to the thioredoxin family. DsbA subfamily.</text>
</comment>
<evidence type="ECO:0000256" key="4">
    <source>
        <dbReference type="ARBA" id="ARBA00022764"/>
    </source>
</evidence>
<accession>A0A2D0KNJ5</accession>
<keyword evidence="3 9" id="KW-0732">Signal</keyword>
<dbReference type="AlphaFoldDB" id="A0A2D0KNJ5"/>
<dbReference type="PANTHER" id="PTHR35891:SF2">
    <property type="entry name" value="THIOL:DISULFIDE INTERCHANGE PROTEIN DSBA"/>
    <property type="match status" value="1"/>
</dbReference>
<evidence type="ECO:0000313" key="11">
    <source>
        <dbReference type="EMBL" id="PHM65011.1"/>
    </source>
</evidence>
<dbReference type="Gene3D" id="3.40.30.10">
    <property type="entry name" value="Glutaredoxin"/>
    <property type="match status" value="1"/>
</dbReference>
<dbReference type="InterPro" id="IPR036249">
    <property type="entry name" value="Thioredoxin-like_sf"/>
</dbReference>
<keyword evidence="11" id="KW-0413">Isomerase</keyword>